<dbReference type="Pfam" id="PF09733">
    <property type="entry name" value="VEFS-Box"/>
    <property type="match status" value="1"/>
</dbReference>
<dbReference type="OrthoDB" id="166746at2759"/>
<evidence type="ECO:0000259" key="9">
    <source>
        <dbReference type="Pfam" id="PF09733"/>
    </source>
</evidence>
<keyword evidence="5" id="KW-0156">Chromatin regulator</keyword>
<dbReference type="GO" id="GO:0016586">
    <property type="term" value="C:RSC-type complex"/>
    <property type="evidence" value="ECO:0007669"/>
    <property type="project" value="TreeGrafter"/>
</dbReference>
<evidence type="ECO:0000256" key="5">
    <source>
        <dbReference type="ARBA" id="ARBA00022853"/>
    </source>
</evidence>
<dbReference type="AlphaFoldDB" id="A0A9N9ZXB1"/>
<dbReference type="PANTHER" id="PTHR22597">
    <property type="entry name" value="POLYCOMB GROUP PROTEIN"/>
    <property type="match status" value="1"/>
</dbReference>
<keyword evidence="6" id="KW-0805">Transcription regulation</keyword>
<reference evidence="11" key="1">
    <citation type="submission" date="2021-12" db="EMBL/GenBank/DDBJ databases">
        <authorList>
            <person name="King R."/>
        </authorList>
    </citation>
    <scope>NUCLEOTIDE SEQUENCE</scope>
</reference>
<dbReference type="InterPro" id="IPR057540">
    <property type="entry name" value="Znf_SUZ12"/>
</dbReference>
<evidence type="ECO:0000313" key="12">
    <source>
        <dbReference type="Proteomes" id="UP001152759"/>
    </source>
</evidence>
<evidence type="ECO:0000256" key="4">
    <source>
        <dbReference type="ARBA" id="ARBA00022833"/>
    </source>
</evidence>
<feature type="domain" description="Polycomb protein VEFS-Box" evidence="9">
    <location>
        <begin position="502"/>
        <end position="621"/>
    </location>
</feature>
<gene>
    <name evidence="11" type="ORF">BEMITA_LOCUS826</name>
</gene>
<proteinExistence type="inferred from homology"/>
<keyword evidence="4" id="KW-0862">Zinc</keyword>
<keyword evidence="12" id="KW-1185">Reference proteome</keyword>
<dbReference type="PANTHER" id="PTHR22597:SF0">
    <property type="entry name" value="POLYCOMB PROTEIN SUZ12"/>
    <property type="match status" value="1"/>
</dbReference>
<dbReference type="KEGG" id="btab:109041253"/>
<keyword evidence="7" id="KW-0804">Transcription</keyword>
<dbReference type="EMBL" id="OU963862">
    <property type="protein sequence ID" value="CAH0381148.1"/>
    <property type="molecule type" value="Genomic_DNA"/>
</dbReference>
<evidence type="ECO:0000313" key="11">
    <source>
        <dbReference type="EMBL" id="CAH0381148.1"/>
    </source>
</evidence>
<evidence type="ECO:0000259" key="10">
    <source>
        <dbReference type="Pfam" id="PF23320"/>
    </source>
</evidence>
<dbReference type="CDD" id="cd21740">
    <property type="entry name" value="C2_II_SUZ12"/>
    <property type="match status" value="1"/>
</dbReference>
<evidence type="ECO:0008006" key="13">
    <source>
        <dbReference type="Google" id="ProtNLM"/>
    </source>
</evidence>
<dbReference type="CDD" id="cd21551">
    <property type="entry name" value="VEFS-box_SUZ12"/>
    <property type="match status" value="1"/>
</dbReference>
<evidence type="ECO:0000256" key="1">
    <source>
        <dbReference type="ARBA" id="ARBA00007416"/>
    </source>
</evidence>
<comment type="similarity">
    <text evidence="1">Belongs to the VEFS (VRN2-EMF2-FIS2-SU(Z)12) family.</text>
</comment>
<keyword evidence="3" id="KW-0863">Zinc-finger</keyword>
<protein>
    <recommendedName>
        <fullName evidence="13">Polycomb protein VEFS-Box domain-containing protein</fullName>
    </recommendedName>
</protein>
<organism evidence="11 12">
    <name type="scientific">Bemisia tabaci</name>
    <name type="common">Sweetpotato whitefly</name>
    <name type="synonym">Aleurodes tabaci</name>
    <dbReference type="NCBI Taxonomy" id="7038"/>
    <lineage>
        <taxon>Eukaryota</taxon>
        <taxon>Metazoa</taxon>
        <taxon>Ecdysozoa</taxon>
        <taxon>Arthropoda</taxon>
        <taxon>Hexapoda</taxon>
        <taxon>Insecta</taxon>
        <taxon>Pterygota</taxon>
        <taxon>Neoptera</taxon>
        <taxon>Paraneoptera</taxon>
        <taxon>Hemiptera</taxon>
        <taxon>Sternorrhyncha</taxon>
        <taxon>Aleyrodoidea</taxon>
        <taxon>Aleyrodidae</taxon>
        <taxon>Aleyrodinae</taxon>
        <taxon>Bemisia</taxon>
    </lineage>
</organism>
<dbReference type="InterPro" id="IPR019135">
    <property type="entry name" value="Polycomb_protein_VEFS-Box"/>
</dbReference>
<dbReference type="GO" id="GO:0008270">
    <property type="term" value="F:zinc ion binding"/>
    <property type="evidence" value="ECO:0007669"/>
    <property type="project" value="UniProtKB-KW"/>
</dbReference>
<evidence type="ECO:0000256" key="2">
    <source>
        <dbReference type="ARBA" id="ARBA00022723"/>
    </source>
</evidence>
<name>A0A9N9ZXB1_BEMTA</name>
<evidence type="ECO:0000256" key="7">
    <source>
        <dbReference type="ARBA" id="ARBA00023163"/>
    </source>
</evidence>
<feature type="domain" description="Polycomb protein SUZ12-like zinc finger" evidence="10">
    <location>
        <begin position="377"/>
        <end position="443"/>
    </location>
</feature>
<feature type="region of interest" description="Disordered" evidence="8">
    <location>
        <begin position="665"/>
        <end position="692"/>
    </location>
</feature>
<dbReference type="GO" id="GO:0035098">
    <property type="term" value="C:ESC/E(Z) complex"/>
    <property type="evidence" value="ECO:0007669"/>
    <property type="project" value="TreeGrafter"/>
</dbReference>
<accession>A0A9N9ZXB1</accession>
<sequence>MPHKKREKELSCAKNSKKDNTQADHELFLQAFEKPTQIYRFLRNRHAEKPLFLNRTLSYMKQRMSRSHAGRKNFRVDSLLKIVEARNKVQALLPVMTPGFMVLTFLGFSNADGIFSEEPVEIETLLLKICHKKRKEVSCPVNTDPLGTCSVPLNVSSFRPSKAATVSIPTEAFTLSNGHVVKSYHVLIRIATRLSELDTMDIGEPAEKKIKLSKPDNLENGATTNGKENGEKGSERCYAWGGDLTVYDKQNRCLLEDGEYELPLEPLDDPHKPNLQPTTWEFIDPPLQLELDKAMEMSGHPKLKFRLEWVKAKNKDGTIVYMDKDLEKPLDDQISLDNNSNKENNKPERCVVRHRKSEDMKVTSQPSPGVVQPKRLQIVYQFLYNNNSRQQTEASEDLHCPWCSVHCRVLYALLKHLKLSHSRFTFTYVPTPTGARIDVAINDQYDGSFSGSPAILGYAFSRSGPIRRTSCTSLMVCHPKRPRRPSLSEFNNELDDNEYDGQRSFMTGHSRCYHHTITCQKVQPKDLDVDSEDETDPKWLQKKTMMMIDEFTDVNEGEKELMKMWNLHIMKHGFVGDCQIPLACSMFLEARGKELLMKNLYRNFVLHMCSLFDFGLISPVTVYTTIQKLQQMVNNDDKASSKLFDSCRAQQKYWLEEGINKPSTSLEPRRLLQSPQSQELREGRRMCQKISK</sequence>
<evidence type="ECO:0000256" key="3">
    <source>
        <dbReference type="ARBA" id="ARBA00022771"/>
    </source>
</evidence>
<dbReference type="GO" id="GO:0006325">
    <property type="term" value="P:chromatin organization"/>
    <property type="evidence" value="ECO:0007669"/>
    <property type="project" value="UniProtKB-KW"/>
</dbReference>
<dbReference type="GO" id="GO:0031490">
    <property type="term" value="F:chromatin DNA binding"/>
    <property type="evidence" value="ECO:0007669"/>
    <property type="project" value="TreeGrafter"/>
</dbReference>
<dbReference type="Proteomes" id="UP001152759">
    <property type="component" value="Chromosome 1"/>
</dbReference>
<dbReference type="CDD" id="cd21750">
    <property type="entry name" value="ZnB-Zn_SUZ12"/>
    <property type="match status" value="1"/>
</dbReference>
<dbReference type="Pfam" id="PF23320">
    <property type="entry name" value="Zn_SUZ12"/>
    <property type="match status" value="1"/>
</dbReference>
<keyword evidence="2" id="KW-0479">Metal-binding</keyword>
<evidence type="ECO:0000256" key="8">
    <source>
        <dbReference type="SAM" id="MobiDB-lite"/>
    </source>
</evidence>
<evidence type="ECO:0000256" key="6">
    <source>
        <dbReference type="ARBA" id="ARBA00023015"/>
    </source>
</evidence>